<dbReference type="GO" id="GO:0016491">
    <property type="term" value="F:oxidoreductase activity"/>
    <property type="evidence" value="ECO:0007669"/>
    <property type="project" value="UniProtKB-KW"/>
</dbReference>
<gene>
    <name evidence="3" type="ORF">AAF454_07600</name>
</gene>
<feature type="domain" description="Luciferase-like" evidence="2">
    <location>
        <begin position="6"/>
        <end position="291"/>
    </location>
</feature>
<dbReference type="Pfam" id="PF00296">
    <property type="entry name" value="Bac_luciferase"/>
    <property type="match status" value="1"/>
</dbReference>
<comment type="caution">
    <text evidence="3">The sequence shown here is derived from an EMBL/GenBank/DDBJ whole genome shotgun (WGS) entry which is preliminary data.</text>
</comment>
<protein>
    <submittedName>
        <fullName evidence="3">LLM class flavin-dependent oxidoreductase</fullName>
        <ecNumber evidence="3">1.-.-.-</ecNumber>
    </submittedName>
</protein>
<dbReference type="InterPro" id="IPR050766">
    <property type="entry name" value="Bact_Lucif_Oxidored"/>
</dbReference>
<dbReference type="RefSeq" id="WP_342302901.1">
    <property type="nucleotide sequence ID" value="NZ_JBCEWA010000005.1"/>
</dbReference>
<reference evidence="3 4" key="1">
    <citation type="submission" date="2024-04" db="EMBL/GenBank/DDBJ databases">
        <authorList>
            <person name="Wu Y.S."/>
            <person name="Zhang L."/>
        </authorList>
    </citation>
    <scope>NUCLEOTIDE SEQUENCE [LARGE SCALE GENOMIC DNA]</scope>
    <source>
        <strain evidence="3 4">KG-01</strain>
    </source>
</reference>
<dbReference type="Proteomes" id="UP001398420">
    <property type="component" value="Unassembled WGS sequence"/>
</dbReference>
<name>A0ABU9LMM6_9BACL</name>
<evidence type="ECO:0000313" key="3">
    <source>
        <dbReference type="EMBL" id="MEL5988269.1"/>
    </source>
</evidence>
<keyword evidence="4" id="KW-1185">Reference proteome</keyword>
<dbReference type="SUPFAM" id="SSF51679">
    <property type="entry name" value="Bacterial luciferase-like"/>
    <property type="match status" value="1"/>
</dbReference>
<keyword evidence="3" id="KW-0560">Oxidoreductase</keyword>
<organism evidence="3 4">
    <name type="scientific">Kurthia gibsonii</name>
    <dbReference type="NCBI Taxonomy" id="33946"/>
    <lineage>
        <taxon>Bacteria</taxon>
        <taxon>Bacillati</taxon>
        <taxon>Bacillota</taxon>
        <taxon>Bacilli</taxon>
        <taxon>Bacillales</taxon>
        <taxon>Caryophanaceae</taxon>
        <taxon>Kurthia</taxon>
    </lineage>
</organism>
<dbReference type="Gene3D" id="3.20.20.30">
    <property type="entry name" value="Luciferase-like domain"/>
    <property type="match status" value="1"/>
</dbReference>
<dbReference type="EMBL" id="JBCEWA010000005">
    <property type="protein sequence ID" value="MEL5988269.1"/>
    <property type="molecule type" value="Genomic_DNA"/>
</dbReference>
<comment type="similarity">
    <text evidence="1">To bacterial alkanal monooxygenase alpha and beta chains.</text>
</comment>
<dbReference type="InterPro" id="IPR036661">
    <property type="entry name" value="Luciferase-like_sf"/>
</dbReference>
<dbReference type="NCBIfam" id="TIGR03558">
    <property type="entry name" value="oxido_grp_1"/>
    <property type="match status" value="1"/>
</dbReference>
<dbReference type="EC" id="1.-.-.-" evidence="3"/>
<sequence length="333" mass="36817">MKNVKLSVLDLVAVGEGFTAGEAIQNSVHLAQKVEELGYERYWFAEHHNSASIASSATVLLIGKIAEHTKTMRVGSGGIMLPNHKPLIVAEQFGTLDAMYPGRIDLGVGRAPGTDPTTAEALGRSPYGAPNNFPEDVEQLQTYLGANEGARVHAFPGENSNVPIYILGSSLFSAELAAQMGLPYAFASHFAPNYLEQALQLYRTQFKPSEYLDKPYTIACVNGMAADTNEEAERMVTSLYQYFLGIVKGSPKKLMPAVDSMKEIWTMNERYAVLEALRYTFKGGPEKVKNQLQSFLQITQVDEIMVTSHIYEPAERVHSYEIIMQALKELQEN</sequence>
<dbReference type="PANTHER" id="PTHR30137">
    <property type="entry name" value="LUCIFERASE-LIKE MONOOXYGENASE"/>
    <property type="match status" value="1"/>
</dbReference>
<evidence type="ECO:0000313" key="4">
    <source>
        <dbReference type="Proteomes" id="UP001398420"/>
    </source>
</evidence>
<proteinExistence type="predicted"/>
<accession>A0ABU9LMM6</accession>
<dbReference type="InterPro" id="IPR011251">
    <property type="entry name" value="Luciferase-like_dom"/>
</dbReference>
<dbReference type="PANTHER" id="PTHR30137:SF6">
    <property type="entry name" value="LUCIFERASE-LIKE MONOOXYGENASE"/>
    <property type="match status" value="1"/>
</dbReference>
<evidence type="ECO:0000256" key="1">
    <source>
        <dbReference type="ARBA" id="ARBA00007789"/>
    </source>
</evidence>
<dbReference type="InterPro" id="IPR019949">
    <property type="entry name" value="CmoO-like"/>
</dbReference>
<evidence type="ECO:0000259" key="2">
    <source>
        <dbReference type="Pfam" id="PF00296"/>
    </source>
</evidence>